<name>T1KX13_TETUR</name>
<keyword evidence="9" id="KW-1185">Reference proteome</keyword>
<dbReference type="OrthoDB" id="3900342at2759"/>
<feature type="transmembrane region" description="Helical" evidence="6">
    <location>
        <begin position="627"/>
        <end position="648"/>
    </location>
</feature>
<feature type="transmembrane region" description="Helical" evidence="6">
    <location>
        <begin position="374"/>
        <end position="395"/>
    </location>
</feature>
<dbReference type="EMBL" id="CAEY01000675">
    <property type="status" value="NOT_ANNOTATED_CDS"/>
    <property type="molecule type" value="Genomic_DNA"/>
</dbReference>
<dbReference type="OMA" id="GFVMYFY"/>
<organism evidence="8 9">
    <name type="scientific">Tetranychus urticae</name>
    <name type="common">Two-spotted spider mite</name>
    <dbReference type="NCBI Taxonomy" id="32264"/>
    <lineage>
        <taxon>Eukaryota</taxon>
        <taxon>Metazoa</taxon>
        <taxon>Ecdysozoa</taxon>
        <taxon>Arthropoda</taxon>
        <taxon>Chelicerata</taxon>
        <taxon>Arachnida</taxon>
        <taxon>Acari</taxon>
        <taxon>Acariformes</taxon>
        <taxon>Trombidiformes</taxon>
        <taxon>Prostigmata</taxon>
        <taxon>Eleutherengona</taxon>
        <taxon>Raphignathae</taxon>
        <taxon>Tetranychoidea</taxon>
        <taxon>Tetranychidae</taxon>
        <taxon>Tetranychus</taxon>
    </lineage>
</organism>
<evidence type="ECO:0000313" key="9">
    <source>
        <dbReference type="Proteomes" id="UP000015104"/>
    </source>
</evidence>
<feature type="transmembrane region" description="Helical" evidence="6">
    <location>
        <begin position="180"/>
        <end position="197"/>
    </location>
</feature>
<feature type="transmembrane region" description="Helical" evidence="6">
    <location>
        <begin position="401"/>
        <end position="420"/>
    </location>
</feature>
<evidence type="ECO:0000313" key="8">
    <source>
        <dbReference type="EnsemblMetazoa" id="tetur25g00750.1"/>
    </source>
</evidence>
<accession>T1KX13</accession>
<feature type="transmembrane region" description="Helical" evidence="6">
    <location>
        <begin position="328"/>
        <end position="353"/>
    </location>
</feature>
<feature type="transmembrane region" description="Helical" evidence="6">
    <location>
        <begin position="52"/>
        <end position="71"/>
    </location>
</feature>
<evidence type="ECO:0000256" key="6">
    <source>
        <dbReference type="SAM" id="Phobius"/>
    </source>
</evidence>
<feature type="transmembrane region" description="Helical" evidence="6">
    <location>
        <begin position="592"/>
        <end position="615"/>
    </location>
</feature>
<keyword evidence="2 6" id="KW-0812">Transmembrane</keyword>
<feature type="transmembrane region" description="Helical" evidence="6">
    <location>
        <begin position="274"/>
        <end position="293"/>
    </location>
</feature>
<feature type="transmembrane region" description="Helical" evidence="6">
    <location>
        <begin position="564"/>
        <end position="586"/>
    </location>
</feature>
<sequence length="757" mass="82727">MEADKSSYDSNYSVRNLKRQCIILIGKLIRTKSPEPEIEIETRKLKKCLTTLDLTSLGVGSCVGTGMYLVTGMVAHKYAGPGVAISFLIAAIASLLSGVCYAEFGVRVPHTTGSAYMYSYVTVGEFIAFIIGWNMILEYLIGTAAGACAISACLNALADKSVSTATASLFGRIGGHSPDLLSALITLCMTGILVAGVKKSLLFNNVLNVINFTSWAIIMVVSLYYISFSNWSQHGGFLPNGWSGVLSGAATCFYAFIGFDIIATTGEEAENPKWSIPTAIISSLLIALTAYTTSSLVLTLMVPWEQINVDSALVEMFNSVGAYHWKDLVAIGALAGLTVSMLGSMFPMPRVVYAMAKDGLIFRRFSSVWQPTGTPMIATVFFGICTAFASLLISLEVLVEMMSIGTLMAYTLVSTCVLLLRYQPNRANLVDLLPESIRSACHTPSREASFPPGPPTMGPIMSTTPTFTPFVTREEQRVHTKRTNRYDSSESDDTDPNCFRQESKDDEFLVPGTAGYHYGSVPYQHGGSSGKRSSILEYYEKICVYLFPYGWKVNGPATDETGLLVIKLVGLLYIVTIVFDIILAWFSDSLDSGNHIALGLFISSLVAIVACIFAIARQPQIRCDLKFKAPGVPFVPALAIVINIYLIFRLSILTLVRFAIWMTLGFIMYFGYGIKNSSLEQPYAQDDNLRSTSGLNPNDVNPDQQIELTIPKDRLKQSYKPENLSKSGNSGNNNNNRVKTKLNGGTEIPRSKWQTFD</sequence>
<dbReference type="Gene3D" id="1.20.1740.10">
    <property type="entry name" value="Amino acid/polyamine transporter I"/>
    <property type="match status" value="2"/>
</dbReference>
<feature type="domain" description="Cationic amino acid transporter C-terminal" evidence="7">
    <location>
        <begin position="627"/>
        <end position="677"/>
    </location>
</feature>
<dbReference type="HOGENOM" id="CLU_007946_15_7_1"/>
<gene>
    <name evidence="8" type="primary">107368026</name>
</gene>
<feature type="transmembrane region" description="Helical" evidence="6">
    <location>
        <begin position="83"/>
        <end position="104"/>
    </location>
</feature>
<feature type="region of interest" description="Disordered" evidence="5">
    <location>
        <begin position="711"/>
        <end position="757"/>
    </location>
</feature>
<dbReference type="InterPro" id="IPR029485">
    <property type="entry name" value="CAT_C"/>
</dbReference>
<evidence type="ECO:0000256" key="3">
    <source>
        <dbReference type="ARBA" id="ARBA00022989"/>
    </source>
</evidence>
<dbReference type="GO" id="GO:0015171">
    <property type="term" value="F:amino acid transmembrane transporter activity"/>
    <property type="evidence" value="ECO:0007669"/>
    <property type="project" value="TreeGrafter"/>
</dbReference>
<dbReference type="KEGG" id="tut:107368026"/>
<dbReference type="Pfam" id="PF13520">
    <property type="entry name" value="AA_permease_2"/>
    <property type="match status" value="1"/>
</dbReference>
<feature type="compositionally biased region" description="Low complexity" evidence="5">
    <location>
        <begin position="724"/>
        <end position="744"/>
    </location>
</feature>
<dbReference type="eggNOG" id="KOG1286">
    <property type="taxonomic scope" value="Eukaryota"/>
</dbReference>
<evidence type="ECO:0000256" key="5">
    <source>
        <dbReference type="SAM" id="MobiDB-lite"/>
    </source>
</evidence>
<dbReference type="Proteomes" id="UP000015104">
    <property type="component" value="Unassembled WGS sequence"/>
</dbReference>
<feature type="region of interest" description="Disordered" evidence="5">
    <location>
        <begin position="472"/>
        <end position="498"/>
    </location>
</feature>
<reference evidence="8" key="2">
    <citation type="submission" date="2015-06" db="UniProtKB">
        <authorList>
            <consortium name="EnsemblMetazoa"/>
        </authorList>
    </citation>
    <scope>IDENTIFICATION</scope>
</reference>
<keyword evidence="4 6" id="KW-0472">Membrane</keyword>
<evidence type="ECO:0000256" key="4">
    <source>
        <dbReference type="ARBA" id="ARBA00023136"/>
    </source>
</evidence>
<dbReference type="EnsemblMetazoa" id="tetur25g00750.1">
    <property type="protein sequence ID" value="tetur25g00750.1"/>
    <property type="gene ID" value="tetur25g00750"/>
</dbReference>
<feature type="transmembrane region" description="Helical" evidence="6">
    <location>
        <begin position="654"/>
        <end position="672"/>
    </location>
</feature>
<dbReference type="PANTHER" id="PTHR43243:SF17">
    <property type="entry name" value="CATIONIC AMINO ACID TRANSPORTER-RELATED"/>
    <property type="match status" value="1"/>
</dbReference>
<feature type="transmembrane region" description="Helical" evidence="6">
    <location>
        <begin position="209"/>
        <end position="228"/>
    </location>
</feature>
<protein>
    <recommendedName>
        <fullName evidence="7">Cationic amino acid transporter C-terminal domain-containing protein</fullName>
    </recommendedName>
</protein>
<comment type="subcellular location">
    <subcellularLocation>
        <location evidence="1">Membrane</location>
        <topology evidence="1">Multi-pass membrane protein</topology>
    </subcellularLocation>
</comment>
<dbReference type="InterPro" id="IPR002293">
    <property type="entry name" value="AA/rel_permease1"/>
</dbReference>
<keyword evidence="3 6" id="KW-1133">Transmembrane helix</keyword>
<feature type="transmembrane region" description="Helical" evidence="6">
    <location>
        <begin position="116"/>
        <end position="136"/>
    </location>
</feature>
<evidence type="ECO:0000259" key="7">
    <source>
        <dbReference type="Pfam" id="PF13906"/>
    </source>
</evidence>
<evidence type="ECO:0000256" key="1">
    <source>
        <dbReference type="ARBA" id="ARBA00004141"/>
    </source>
</evidence>
<dbReference type="AlphaFoldDB" id="T1KX13"/>
<dbReference type="FunFam" id="1.20.1740.10:FF:000010">
    <property type="entry name" value="probable cationic amino acid transporter"/>
    <property type="match status" value="1"/>
</dbReference>
<feature type="compositionally biased region" description="Basic and acidic residues" evidence="5">
    <location>
        <begin position="472"/>
        <end position="488"/>
    </location>
</feature>
<proteinExistence type="predicted"/>
<dbReference type="Pfam" id="PF13906">
    <property type="entry name" value="AA_permease_C"/>
    <property type="match status" value="1"/>
</dbReference>
<evidence type="ECO:0000256" key="2">
    <source>
        <dbReference type="ARBA" id="ARBA00022692"/>
    </source>
</evidence>
<dbReference type="PANTHER" id="PTHR43243">
    <property type="entry name" value="INNER MEMBRANE TRANSPORTER YGJI-RELATED"/>
    <property type="match status" value="1"/>
</dbReference>
<reference evidence="9" key="1">
    <citation type="submission" date="2011-08" db="EMBL/GenBank/DDBJ databases">
        <authorList>
            <person name="Rombauts S."/>
        </authorList>
    </citation>
    <scope>NUCLEOTIDE SEQUENCE</scope>
    <source>
        <strain evidence="9">London</strain>
    </source>
</reference>
<feature type="transmembrane region" description="Helical" evidence="6">
    <location>
        <begin position="240"/>
        <end position="262"/>
    </location>
</feature>
<dbReference type="GO" id="GO:0005886">
    <property type="term" value="C:plasma membrane"/>
    <property type="evidence" value="ECO:0007669"/>
    <property type="project" value="TreeGrafter"/>
</dbReference>